<keyword evidence="2" id="KW-1185">Reference proteome</keyword>
<name>H2CBF2_9LEPT</name>
<reference evidence="1 2" key="1">
    <citation type="submission" date="2011-10" db="EMBL/GenBank/DDBJ databases">
        <title>The Improved High-Quality Draft genome of Leptonema illini DSM 21528.</title>
        <authorList>
            <consortium name="US DOE Joint Genome Institute (JGI-PGF)"/>
            <person name="Lucas S."/>
            <person name="Copeland A."/>
            <person name="Lapidus A."/>
            <person name="Glavina del Rio T."/>
            <person name="Dalin E."/>
            <person name="Tice H."/>
            <person name="Bruce D."/>
            <person name="Goodwin L."/>
            <person name="Pitluck S."/>
            <person name="Peters L."/>
            <person name="Mikhailova N."/>
            <person name="Held B."/>
            <person name="Kyrpides N."/>
            <person name="Mavromatis K."/>
            <person name="Ivanova N."/>
            <person name="Markowitz V."/>
            <person name="Cheng J.-F."/>
            <person name="Hugenholtz P."/>
            <person name="Woyke T."/>
            <person name="Wu D."/>
            <person name="Gronow S."/>
            <person name="Wellnitz S."/>
            <person name="Brambilla E.-M."/>
            <person name="Klenk H.-P."/>
            <person name="Eisen J.A."/>
        </authorList>
    </citation>
    <scope>NUCLEOTIDE SEQUENCE [LARGE SCALE GENOMIC DNA]</scope>
    <source>
        <strain evidence="1 2">DSM 21528</strain>
    </source>
</reference>
<gene>
    <name evidence="1" type="ORF">Lepil_1638</name>
</gene>
<dbReference type="EMBL" id="JH597773">
    <property type="protein sequence ID" value="EHQ06323.1"/>
    <property type="molecule type" value="Genomic_DNA"/>
</dbReference>
<organism evidence="1 2">
    <name type="scientific">Leptonema illini DSM 21528</name>
    <dbReference type="NCBI Taxonomy" id="929563"/>
    <lineage>
        <taxon>Bacteria</taxon>
        <taxon>Pseudomonadati</taxon>
        <taxon>Spirochaetota</taxon>
        <taxon>Spirochaetia</taxon>
        <taxon>Leptospirales</taxon>
        <taxon>Leptospiraceae</taxon>
        <taxon>Leptonema</taxon>
    </lineage>
</organism>
<dbReference type="Proteomes" id="UP000005737">
    <property type="component" value="Unassembled WGS sequence"/>
</dbReference>
<evidence type="ECO:0000313" key="1">
    <source>
        <dbReference type="EMBL" id="EHQ06323.1"/>
    </source>
</evidence>
<protein>
    <submittedName>
        <fullName evidence="1">Uncharacterized protein</fullName>
    </submittedName>
</protein>
<accession>H2CBF2</accession>
<proteinExistence type="predicted"/>
<sequence>MEMPAYLQKVDDYRTLAVGSVVRRLGSGKDQQGRLLEIRDNGLVLGNVIDLSAGAFVADAGLLTLQPEDAVYVHSTSFATSSKTPEARKLIQDWALFRSETQQQKAILEFVESVYSPEQILDFASSDQMKNVFVPVQQKLKIGRFVEKINVRKERIERFRQMIEALHDGKHLTYLAFIPRESVAEPMFYSIGTKPHRETLAKLEREEIAFRPNHGGHIKIVSATNEPRKYIVDAGSNEFGVGVRTHLSTAEMITDALAKLFPEYEFRPVPGRDAYGVEQSY</sequence>
<dbReference type="AlphaFoldDB" id="H2CBF2"/>
<dbReference type="HOGENOM" id="CLU_989701_0_0_12"/>
<evidence type="ECO:0000313" key="2">
    <source>
        <dbReference type="Proteomes" id="UP000005737"/>
    </source>
</evidence>
<dbReference type="STRING" id="183.GCA_002009735_04080"/>